<protein>
    <submittedName>
        <fullName evidence="1">Uncharacterized protein</fullName>
    </submittedName>
</protein>
<sequence>MEIFLFLDRANGMSTVKFQQNGNASKFINRLSNGVYANGKGNGAHFLEKHGGGICWPIFIFASDIFFGNNTFPAP</sequence>
<gene>
    <name evidence="1" type="ORF">IFM89_039569</name>
</gene>
<reference evidence="1 2" key="1">
    <citation type="submission" date="2020-10" db="EMBL/GenBank/DDBJ databases">
        <title>The Coptis chinensis genome and diversification of protoberbering-type alkaloids.</title>
        <authorList>
            <person name="Wang B."/>
            <person name="Shu S."/>
            <person name="Song C."/>
            <person name="Liu Y."/>
        </authorList>
    </citation>
    <scope>NUCLEOTIDE SEQUENCE [LARGE SCALE GENOMIC DNA]</scope>
    <source>
        <strain evidence="1">HL-2020</strain>
        <tissue evidence="1">Leaf</tissue>
    </source>
</reference>
<dbReference type="Proteomes" id="UP000631114">
    <property type="component" value="Unassembled WGS sequence"/>
</dbReference>
<proteinExistence type="predicted"/>
<accession>A0A835GTE4</accession>
<organism evidence="1 2">
    <name type="scientific">Coptis chinensis</name>
    <dbReference type="NCBI Taxonomy" id="261450"/>
    <lineage>
        <taxon>Eukaryota</taxon>
        <taxon>Viridiplantae</taxon>
        <taxon>Streptophyta</taxon>
        <taxon>Embryophyta</taxon>
        <taxon>Tracheophyta</taxon>
        <taxon>Spermatophyta</taxon>
        <taxon>Magnoliopsida</taxon>
        <taxon>Ranunculales</taxon>
        <taxon>Ranunculaceae</taxon>
        <taxon>Coptidoideae</taxon>
        <taxon>Coptis</taxon>
    </lineage>
</organism>
<evidence type="ECO:0000313" key="2">
    <source>
        <dbReference type="Proteomes" id="UP000631114"/>
    </source>
</evidence>
<dbReference type="AlphaFoldDB" id="A0A835GTE4"/>
<name>A0A835GTE4_9MAGN</name>
<comment type="caution">
    <text evidence="1">The sequence shown here is derived from an EMBL/GenBank/DDBJ whole genome shotgun (WGS) entry which is preliminary data.</text>
</comment>
<keyword evidence="2" id="KW-1185">Reference proteome</keyword>
<evidence type="ECO:0000313" key="1">
    <source>
        <dbReference type="EMBL" id="KAF9587210.1"/>
    </source>
</evidence>
<dbReference type="EMBL" id="JADFTS010000029">
    <property type="protein sequence ID" value="KAF9587210.1"/>
    <property type="molecule type" value="Genomic_DNA"/>
</dbReference>